<reference evidence="1 2" key="1">
    <citation type="submission" date="2021-01" db="EMBL/GenBank/DDBJ databases">
        <title>Genome Sequence and Methylation Pattern of Haloterrigena salifodinae BOL5-1, An Extremely Halophilic Archaeon from a Bolivian Salt Mine.</title>
        <authorList>
            <person name="DasSarma P."/>
            <person name="Anton B.P."/>
            <person name="DasSarma S.L."/>
            <person name="von Ehrenheim H.A.L."/>
            <person name="Martinez F.L."/>
            <person name="Guzman D."/>
            <person name="Roberts R.J."/>
            <person name="DasSarma S."/>
        </authorList>
    </citation>
    <scope>NUCLEOTIDE SEQUENCE [LARGE SCALE GENOMIC DNA]</scope>
    <source>
        <strain evidence="1 2">BOL5-1</strain>
    </source>
</reference>
<dbReference type="RefSeq" id="WP_204748876.1">
    <property type="nucleotide sequence ID" value="NZ_CP069188.1"/>
</dbReference>
<evidence type="ECO:0000313" key="1">
    <source>
        <dbReference type="EMBL" id="QRV16661.1"/>
    </source>
</evidence>
<dbReference type="Proteomes" id="UP000637819">
    <property type="component" value="Chromosome"/>
</dbReference>
<sequence length="247" mass="26573">MANELGEKPGLSSVQKYIIDGTIGYEVRFGSDDDESSPVIEYHKSDELFEDGTKVRGRDRRGDGVTTVDGTKREVLNVATPTAQSLVGELGDLEAFGEILADADGEIVEEATAYVQNQRDDRKGLVVPVADEDDEKDVVRRIIVEFADGFEERDGSLDEYVNDVTVDAGGDGVSTQGHITCVMGIYTDWYSKLCTVLKAVAGGGCGAKCLRYVSSWPIAVACGVICFALTHGTCYPTCQKQTGHNVG</sequence>
<keyword evidence="2" id="KW-1185">Reference proteome</keyword>
<dbReference type="GeneID" id="62874909"/>
<proteinExistence type="predicted"/>
<protein>
    <submittedName>
        <fullName evidence="1">Uncharacterized protein</fullName>
    </submittedName>
</protein>
<dbReference type="AlphaFoldDB" id="A0A8T8E5S5"/>
<accession>A0A8T8E5S5</accession>
<organism evidence="1 2">
    <name type="scientific">Haloterrigena salifodinae</name>
    <dbReference type="NCBI Taxonomy" id="2675099"/>
    <lineage>
        <taxon>Archaea</taxon>
        <taxon>Methanobacteriati</taxon>
        <taxon>Methanobacteriota</taxon>
        <taxon>Stenosarchaea group</taxon>
        <taxon>Halobacteria</taxon>
        <taxon>Halobacteriales</taxon>
        <taxon>Natrialbaceae</taxon>
        <taxon>Haloterrigena</taxon>
    </lineage>
</organism>
<evidence type="ECO:0000313" key="2">
    <source>
        <dbReference type="Proteomes" id="UP000637819"/>
    </source>
</evidence>
<dbReference type="KEGG" id="hsal:JMJ58_07255"/>
<dbReference type="EMBL" id="CP069188">
    <property type="protein sequence ID" value="QRV16661.1"/>
    <property type="molecule type" value="Genomic_DNA"/>
</dbReference>
<gene>
    <name evidence="1" type="ORF">JMJ58_07255</name>
</gene>
<name>A0A8T8E5S5_9EURY</name>